<evidence type="ECO:0008006" key="3">
    <source>
        <dbReference type="Google" id="ProtNLM"/>
    </source>
</evidence>
<protein>
    <recommendedName>
        <fullName evidence="3">DUF2428 domain-containing protein</fullName>
    </recommendedName>
</protein>
<sequence length="1524" mass="174042">MSLIQAADTLCPQWGAIGIFALLKENSVPDAQFLPNMENILKTLNNKTIKNEISRILPKIERMSAKDCLLYYESIENVILELINPSVFQKIFDLCISNLYDSLSIACELVDPSRSFAHERSPIQPAIVFPDYFFPHIERSLSFLYKIIETQKITNLSEIHDQVHNILYDLCLQAPENFTEKRFEGKIYSTLSADPNWFSAIFNRINILSGSLKQKEGKKAFITFLQNLKFLRNAKTDSINELIAISQRIGEESSNELISFIALTCMNSSNIEINSTFVSSVSKLLPTKKFDYRYMKALIRLFYLDNRPKPRFEKLGKLLKSYQKTGYPDLEKLCILSANLMCPAKFPVDQYVKEMKEMFFKKGKSMSLAAKNQDVDLLVEVFSTAATKDIGPVADFLKPILSTILQMKDQIPMMLFSIKLLSKILPLSKAAASQLIASISPSIPSILSSSMDKSVIESAIPCIPAIWVNVPKGQEMFQPIISDLFTTNDVNISLAVFKSYTRILIETQFSVISSNLTTTIPTNVASRIDQILPQDLLVSVINQFSNYFEAILCYKDYQKIPSLDKLLLTIDTAMFPFLFYSTKPVHSALHHLYTILIRYANTYFLGTYFLEHKDLSIQSCYYKNEDWFCSIYTKAAEFWVCMNRFENREFTDAFLKALFSIARATKNGRKIEITTLFLSVALEYMYKWKKEVIIPYLQLLHPSVWQVFFNEYEKLYQKYNGQPWKNFLFIQTAFISNRHFSSYNGPTTIFDETLTNYINNPRSKLEKDIPYEILTLNVISSYIRKKPNSLIALSKRDPNLISTVMKKVDTKELFVINEPFIFAFLDFIGAILGALKLQPDMIKNATDYIITIAEKSPENSSIQYAVNECLYAMFKMNQESRSMIFKSALSSRKSSTIGWAILRSGMQLTRSELTQLFVLAMSIFQTDPNLGIYIAKMLVGDREKFLINPLSEYDIETENKIWQIIEKTLSDDEIFAYTQLLADSVEWVRKRQKVSLFFTPYLEQNANVNDFETVFSVISQVCEDSTVLLPLQKTLFKIFSENKGSLGQMFDLMFSNDSNYEAAAFVSQIAFKACPQQVSAYLLEKLRCFSVSSTEDIWTIMKDYKQKVPISSLSLILALVDNSIKYFEPILAQIVLYSLFSFESQRQEKSKRVPPLLFSLMHQLDLSIESFSGLQFNSICTKLYTILKKYSPTVCDKFESILIPKSLPSHCFSFVKEISPLISPAHVKPLINLIANYAINDNINSFLTFVPIVISRLNNICDAEGTSMFINFILSFMYENGHPRLMGKISASLPRLLANKCVLQQLDENIVLMTAVAVLLSVESLKSPTYLETASFLKSLSQLSNNKCLFTAYEILQNLWGLSGFKISEIRNINDLAQHVNKAVDPKSKKNLLRFLFRFTSSNIIQDFDFKLNIVSFVVNFLGEDFNLIKDINGIDLFLLLSSICNDVSISSKYAKLLARLLSIKNDAQPASFNVLASFGPTVSFRDVDNFVELRMVSPNEIKLPPPESVPNSITFFKDYFSSH</sequence>
<evidence type="ECO:0000313" key="2">
    <source>
        <dbReference type="Proteomes" id="UP001470230"/>
    </source>
</evidence>
<reference evidence="1 2" key="1">
    <citation type="submission" date="2024-04" db="EMBL/GenBank/DDBJ databases">
        <title>Tritrichomonas musculus Genome.</title>
        <authorList>
            <person name="Alves-Ferreira E."/>
            <person name="Grigg M."/>
            <person name="Lorenzi H."/>
            <person name="Galac M."/>
        </authorList>
    </citation>
    <scope>NUCLEOTIDE SEQUENCE [LARGE SCALE GENOMIC DNA]</scope>
    <source>
        <strain evidence="1 2">EAF2021</strain>
    </source>
</reference>
<dbReference type="EMBL" id="JAPFFF010000042">
    <property type="protein sequence ID" value="KAK8841164.1"/>
    <property type="molecule type" value="Genomic_DNA"/>
</dbReference>
<organism evidence="1 2">
    <name type="scientific">Tritrichomonas musculus</name>
    <dbReference type="NCBI Taxonomy" id="1915356"/>
    <lineage>
        <taxon>Eukaryota</taxon>
        <taxon>Metamonada</taxon>
        <taxon>Parabasalia</taxon>
        <taxon>Tritrichomonadida</taxon>
        <taxon>Tritrichomonadidae</taxon>
        <taxon>Tritrichomonas</taxon>
    </lineage>
</organism>
<evidence type="ECO:0000313" key="1">
    <source>
        <dbReference type="EMBL" id="KAK8841164.1"/>
    </source>
</evidence>
<keyword evidence="2" id="KW-1185">Reference proteome</keyword>
<proteinExistence type="predicted"/>
<comment type="caution">
    <text evidence="1">The sequence shown here is derived from an EMBL/GenBank/DDBJ whole genome shotgun (WGS) entry which is preliminary data.</text>
</comment>
<gene>
    <name evidence="1" type="ORF">M9Y10_027364</name>
</gene>
<accession>A0ABR2H4L7</accession>
<dbReference type="Proteomes" id="UP001470230">
    <property type="component" value="Unassembled WGS sequence"/>
</dbReference>
<name>A0ABR2H4L7_9EUKA</name>